<sequence>MSDGRSPRTSRLAPKDHKDRFRNFQKMRDQRYLDELKGTGILLSGGGLEQLYRVEAACRGEMVCYLNLDHPTVPYWLWVNEVMFSDFGVRVLFTDF</sequence>
<dbReference type="EMBL" id="JASCZI010182277">
    <property type="protein sequence ID" value="MED6187526.1"/>
    <property type="molecule type" value="Genomic_DNA"/>
</dbReference>
<organism evidence="1 2">
    <name type="scientific">Stylosanthes scabra</name>
    <dbReference type="NCBI Taxonomy" id="79078"/>
    <lineage>
        <taxon>Eukaryota</taxon>
        <taxon>Viridiplantae</taxon>
        <taxon>Streptophyta</taxon>
        <taxon>Embryophyta</taxon>
        <taxon>Tracheophyta</taxon>
        <taxon>Spermatophyta</taxon>
        <taxon>Magnoliopsida</taxon>
        <taxon>eudicotyledons</taxon>
        <taxon>Gunneridae</taxon>
        <taxon>Pentapetalae</taxon>
        <taxon>rosids</taxon>
        <taxon>fabids</taxon>
        <taxon>Fabales</taxon>
        <taxon>Fabaceae</taxon>
        <taxon>Papilionoideae</taxon>
        <taxon>50 kb inversion clade</taxon>
        <taxon>dalbergioids sensu lato</taxon>
        <taxon>Dalbergieae</taxon>
        <taxon>Pterocarpus clade</taxon>
        <taxon>Stylosanthes</taxon>
    </lineage>
</organism>
<proteinExistence type="predicted"/>
<evidence type="ECO:0000313" key="2">
    <source>
        <dbReference type="Proteomes" id="UP001341840"/>
    </source>
</evidence>
<evidence type="ECO:0000313" key="1">
    <source>
        <dbReference type="EMBL" id="MED6187526.1"/>
    </source>
</evidence>
<keyword evidence="2" id="KW-1185">Reference proteome</keyword>
<protein>
    <submittedName>
        <fullName evidence="1">Uncharacterized protein</fullName>
    </submittedName>
</protein>
<dbReference type="Proteomes" id="UP001341840">
    <property type="component" value="Unassembled WGS sequence"/>
</dbReference>
<reference evidence="1 2" key="1">
    <citation type="journal article" date="2023" name="Plants (Basel)">
        <title>Bridging the Gap: Combining Genomics and Transcriptomics Approaches to Understand Stylosanthes scabra, an Orphan Legume from the Brazilian Caatinga.</title>
        <authorList>
            <person name="Ferreira-Neto J.R.C."/>
            <person name="da Silva M.D."/>
            <person name="Binneck E."/>
            <person name="de Melo N.F."/>
            <person name="da Silva R.H."/>
            <person name="de Melo A.L.T.M."/>
            <person name="Pandolfi V."/>
            <person name="Bustamante F.O."/>
            <person name="Brasileiro-Vidal A.C."/>
            <person name="Benko-Iseppon A.M."/>
        </authorList>
    </citation>
    <scope>NUCLEOTIDE SEQUENCE [LARGE SCALE GENOMIC DNA]</scope>
    <source>
        <tissue evidence="1">Leaves</tissue>
    </source>
</reference>
<comment type="caution">
    <text evidence="1">The sequence shown here is derived from an EMBL/GenBank/DDBJ whole genome shotgun (WGS) entry which is preliminary data.</text>
</comment>
<accession>A0ABU6WRQ4</accession>
<gene>
    <name evidence="1" type="ORF">PIB30_077257</name>
</gene>
<name>A0ABU6WRQ4_9FABA</name>